<dbReference type="AlphaFoldDB" id="A0A820L5U6"/>
<dbReference type="InterPro" id="IPR027417">
    <property type="entry name" value="P-loop_NTPase"/>
</dbReference>
<dbReference type="Proteomes" id="UP000663868">
    <property type="component" value="Unassembled WGS sequence"/>
</dbReference>
<name>A0A820L5U6_9BILA</name>
<sequence length="35" mass="3728">GAPYESPSNPDLIIDTSVMPVDRSVETIIGKLAEL</sequence>
<reference evidence="1" key="1">
    <citation type="submission" date="2021-02" db="EMBL/GenBank/DDBJ databases">
        <authorList>
            <person name="Nowell W R."/>
        </authorList>
    </citation>
    <scope>NUCLEOTIDE SEQUENCE</scope>
</reference>
<accession>A0A820L5U6</accession>
<comment type="caution">
    <text evidence="1">The sequence shown here is derived from an EMBL/GenBank/DDBJ whole genome shotgun (WGS) entry which is preliminary data.</text>
</comment>
<dbReference type="Gene3D" id="3.40.50.300">
    <property type="entry name" value="P-loop containing nucleotide triphosphate hydrolases"/>
    <property type="match status" value="1"/>
</dbReference>
<feature type="non-terminal residue" evidence="1">
    <location>
        <position position="35"/>
    </location>
</feature>
<proteinExistence type="predicted"/>
<organism evidence="1 2">
    <name type="scientific">Adineta steineri</name>
    <dbReference type="NCBI Taxonomy" id="433720"/>
    <lineage>
        <taxon>Eukaryota</taxon>
        <taxon>Metazoa</taxon>
        <taxon>Spiralia</taxon>
        <taxon>Gnathifera</taxon>
        <taxon>Rotifera</taxon>
        <taxon>Eurotatoria</taxon>
        <taxon>Bdelloidea</taxon>
        <taxon>Adinetida</taxon>
        <taxon>Adinetidae</taxon>
        <taxon>Adineta</taxon>
    </lineage>
</organism>
<feature type="non-terminal residue" evidence="1">
    <location>
        <position position="1"/>
    </location>
</feature>
<evidence type="ECO:0008006" key="3">
    <source>
        <dbReference type="Google" id="ProtNLM"/>
    </source>
</evidence>
<dbReference type="EMBL" id="CAJOBB010018953">
    <property type="protein sequence ID" value="CAF4353564.1"/>
    <property type="molecule type" value="Genomic_DNA"/>
</dbReference>
<evidence type="ECO:0000313" key="2">
    <source>
        <dbReference type="Proteomes" id="UP000663868"/>
    </source>
</evidence>
<evidence type="ECO:0000313" key="1">
    <source>
        <dbReference type="EMBL" id="CAF4353564.1"/>
    </source>
</evidence>
<protein>
    <recommendedName>
        <fullName evidence="3">Adenylyl-sulfate kinase</fullName>
    </recommendedName>
</protein>
<gene>
    <name evidence="1" type="ORF">KXQ929_LOCUS48405</name>
</gene>